<dbReference type="InterPro" id="IPR011004">
    <property type="entry name" value="Trimer_LpxA-like_sf"/>
</dbReference>
<evidence type="ECO:0000313" key="5">
    <source>
        <dbReference type="Proteomes" id="UP000242682"/>
    </source>
</evidence>
<dbReference type="InterPro" id="IPR001451">
    <property type="entry name" value="Hexapep"/>
</dbReference>
<keyword evidence="2 4" id="KW-0808">Transferase</keyword>
<proteinExistence type="inferred from homology"/>
<dbReference type="Proteomes" id="UP000242682">
    <property type="component" value="Unassembled WGS sequence"/>
</dbReference>
<dbReference type="EMBL" id="PYAT01000004">
    <property type="protein sequence ID" value="PSL40739.1"/>
    <property type="molecule type" value="Genomic_DNA"/>
</dbReference>
<dbReference type="Pfam" id="PF00132">
    <property type="entry name" value="Hexapep"/>
    <property type="match status" value="1"/>
</dbReference>
<dbReference type="GO" id="GO:0016746">
    <property type="term" value="F:acyltransferase activity"/>
    <property type="evidence" value="ECO:0007669"/>
    <property type="project" value="UniProtKB-KW"/>
</dbReference>
<sequence>MNLNTDSKFVQMAMNFVQHYDDIKYWKMRKSVIDPNSNAPTIVKLIYLFRIKRMDAFNNASFGTNIGQGAFFSEPPQLPHGLNGIIIHPNVRIGKGCVLHQQVTIGDNHDGKAPTIGENCFIGAGAKIVGDIIIGNNVKIGANCVVFQDIPDNATVVIEKPRIIVKPEYEKKIEVVRVV</sequence>
<dbReference type="CDD" id="cd03354">
    <property type="entry name" value="LbH_SAT"/>
    <property type="match status" value="1"/>
</dbReference>
<name>A0A2P8H3F4_9BACL</name>
<evidence type="ECO:0000256" key="2">
    <source>
        <dbReference type="ARBA" id="ARBA00022679"/>
    </source>
</evidence>
<dbReference type="PANTHER" id="PTHR42811">
    <property type="entry name" value="SERINE ACETYLTRANSFERASE"/>
    <property type="match status" value="1"/>
</dbReference>
<protein>
    <submittedName>
        <fullName evidence="4">Transferase family hexapeptide repeat protein</fullName>
    </submittedName>
</protein>
<dbReference type="RefSeq" id="WP_106532955.1">
    <property type="nucleotide sequence ID" value="NZ_PYAT01000004.1"/>
</dbReference>
<evidence type="ECO:0000313" key="4">
    <source>
        <dbReference type="EMBL" id="PSL40739.1"/>
    </source>
</evidence>
<dbReference type="OrthoDB" id="9814490at2"/>
<reference evidence="4 5" key="1">
    <citation type="submission" date="2018-03" db="EMBL/GenBank/DDBJ databases">
        <title>Genomic Encyclopedia of Type Strains, Phase III (KMG-III): the genomes of soil and plant-associated and newly described type strains.</title>
        <authorList>
            <person name="Whitman W."/>
        </authorList>
    </citation>
    <scope>NUCLEOTIDE SEQUENCE [LARGE SCALE GENOMIC DNA]</scope>
    <source>
        <strain evidence="4 5">CGMCC 1.12259</strain>
    </source>
</reference>
<keyword evidence="3" id="KW-0012">Acyltransferase</keyword>
<comment type="caution">
    <text evidence="4">The sequence shown here is derived from an EMBL/GenBank/DDBJ whole genome shotgun (WGS) entry which is preliminary data.</text>
</comment>
<accession>A0A2P8H3F4</accession>
<keyword evidence="5" id="KW-1185">Reference proteome</keyword>
<dbReference type="SUPFAM" id="SSF51161">
    <property type="entry name" value="Trimeric LpxA-like enzymes"/>
    <property type="match status" value="1"/>
</dbReference>
<organism evidence="4 5">
    <name type="scientific">Planomicrobium soli</name>
    <dbReference type="NCBI Taxonomy" id="1176648"/>
    <lineage>
        <taxon>Bacteria</taxon>
        <taxon>Bacillati</taxon>
        <taxon>Bacillota</taxon>
        <taxon>Bacilli</taxon>
        <taxon>Bacillales</taxon>
        <taxon>Caryophanaceae</taxon>
        <taxon>Planomicrobium</taxon>
    </lineage>
</organism>
<evidence type="ECO:0000256" key="3">
    <source>
        <dbReference type="ARBA" id="ARBA00023315"/>
    </source>
</evidence>
<evidence type="ECO:0000256" key="1">
    <source>
        <dbReference type="ARBA" id="ARBA00007274"/>
    </source>
</evidence>
<gene>
    <name evidence="4" type="ORF">B0H99_104201</name>
</gene>
<comment type="similarity">
    <text evidence="1">Belongs to the transferase hexapeptide repeat family.</text>
</comment>
<dbReference type="InterPro" id="IPR045304">
    <property type="entry name" value="LbH_SAT"/>
</dbReference>
<dbReference type="Gene3D" id="2.160.10.10">
    <property type="entry name" value="Hexapeptide repeat proteins"/>
    <property type="match status" value="1"/>
</dbReference>
<dbReference type="AlphaFoldDB" id="A0A2P8H3F4"/>